<dbReference type="EMBL" id="BMAO01005067">
    <property type="protein sequence ID" value="GFQ98797.1"/>
    <property type="molecule type" value="Genomic_DNA"/>
</dbReference>
<evidence type="ECO:0000313" key="2">
    <source>
        <dbReference type="EMBL" id="GFQ98797.1"/>
    </source>
</evidence>
<keyword evidence="1" id="KW-0812">Transmembrane</keyword>
<gene>
    <name evidence="2" type="ORF">TNCT_97931</name>
</gene>
<organism evidence="2 3">
    <name type="scientific">Trichonephila clavata</name>
    <name type="common">Joro spider</name>
    <name type="synonym">Nephila clavata</name>
    <dbReference type="NCBI Taxonomy" id="2740835"/>
    <lineage>
        <taxon>Eukaryota</taxon>
        <taxon>Metazoa</taxon>
        <taxon>Ecdysozoa</taxon>
        <taxon>Arthropoda</taxon>
        <taxon>Chelicerata</taxon>
        <taxon>Arachnida</taxon>
        <taxon>Araneae</taxon>
        <taxon>Araneomorphae</taxon>
        <taxon>Entelegynae</taxon>
        <taxon>Araneoidea</taxon>
        <taxon>Nephilidae</taxon>
        <taxon>Trichonephila</taxon>
    </lineage>
</organism>
<dbReference type="Proteomes" id="UP000887116">
    <property type="component" value="Unassembled WGS sequence"/>
</dbReference>
<keyword evidence="1" id="KW-1133">Transmembrane helix</keyword>
<evidence type="ECO:0000256" key="1">
    <source>
        <dbReference type="SAM" id="Phobius"/>
    </source>
</evidence>
<accession>A0A8X6G8U7</accession>
<protein>
    <submittedName>
        <fullName evidence="2">Uncharacterized protein</fullName>
    </submittedName>
</protein>
<dbReference type="AlphaFoldDB" id="A0A8X6G8U7"/>
<reference evidence="2" key="1">
    <citation type="submission" date="2020-07" db="EMBL/GenBank/DDBJ databases">
        <title>Multicomponent nature underlies the extraordinary mechanical properties of spider dragline silk.</title>
        <authorList>
            <person name="Kono N."/>
            <person name="Nakamura H."/>
            <person name="Mori M."/>
            <person name="Yoshida Y."/>
            <person name="Ohtoshi R."/>
            <person name="Malay A.D."/>
            <person name="Moran D.A.P."/>
            <person name="Tomita M."/>
            <person name="Numata K."/>
            <person name="Arakawa K."/>
        </authorList>
    </citation>
    <scope>NUCLEOTIDE SEQUENCE</scope>
</reference>
<feature type="transmembrane region" description="Helical" evidence="1">
    <location>
        <begin position="12"/>
        <end position="35"/>
    </location>
</feature>
<dbReference type="OrthoDB" id="8063408at2759"/>
<proteinExistence type="predicted"/>
<keyword evidence="1" id="KW-0472">Membrane</keyword>
<keyword evidence="3" id="KW-1185">Reference proteome</keyword>
<name>A0A8X6G8U7_TRICU</name>
<comment type="caution">
    <text evidence="2">The sequence shown here is derived from an EMBL/GenBank/DDBJ whole genome shotgun (WGS) entry which is preliminary data.</text>
</comment>
<sequence length="138" mass="15544">MKILTDYKIHRPAVLFFFNHVFLVSGFFVSAPFFLPRPVRSGLVSSSRLLLSIYAAPAARSPIHGLTCCQVLQCMIDPLPGVSIRSLHISSAIQPVPCSAAMPILDPPKKYEIVKDYVEEEEFIRHGTSPRFRGRRFE</sequence>
<evidence type="ECO:0000313" key="3">
    <source>
        <dbReference type="Proteomes" id="UP000887116"/>
    </source>
</evidence>